<evidence type="ECO:0008006" key="2">
    <source>
        <dbReference type="Google" id="ProtNLM"/>
    </source>
</evidence>
<evidence type="ECO:0000313" key="1">
    <source>
        <dbReference type="EMBL" id="HGF34116.1"/>
    </source>
</evidence>
<protein>
    <recommendedName>
        <fullName evidence="2">ABC transporter ATP-binding protein</fullName>
    </recommendedName>
</protein>
<name>A0A7C3UXQ2_9BACT</name>
<accession>A0A7C3UXQ2</accession>
<organism evidence="1">
    <name type="scientific">Desulfobacca acetoxidans</name>
    <dbReference type="NCBI Taxonomy" id="60893"/>
    <lineage>
        <taxon>Bacteria</taxon>
        <taxon>Pseudomonadati</taxon>
        <taxon>Thermodesulfobacteriota</taxon>
        <taxon>Desulfobaccia</taxon>
        <taxon>Desulfobaccales</taxon>
        <taxon>Desulfobaccaceae</taxon>
        <taxon>Desulfobacca</taxon>
    </lineage>
</organism>
<proteinExistence type="predicted"/>
<gene>
    <name evidence="1" type="ORF">ENW96_06960</name>
</gene>
<dbReference type="EMBL" id="DTMF01000176">
    <property type="protein sequence ID" value="HGF34116.1"/>
    <property type="molecule type" value="Genomic_DNA"/>
</dbReference>
<comment type="caution">
    <text evidence="1">The sequence shown here is derived from an EMBL/GenBank/DDBJ whole genome shotgun (WGS) entry which is preliminary data.</text>
</comment>
<dbReference type="AlphaFoldDB" id="A0A7C3UXQ2"/>
<sequence>MQGLNLAVRFSDQIVMLHQGWTFCTGAPGTILTGERIRTVYGAKTEVYRRKGYFFVYPLRCAKGATCGHPAQQQAISIKERGHDQSTR</sequence>
<reference evidence="1" key="1">
    <citation type="journal article" date="2020" name="mSystems">
        <title>Genome- and Community-Level Interaction Insights into Carbon Utilization and Element Cycling Functions of Hydrothermarchaeota in Hydrothermal Sediment.</title>
        <authorList>
            <person name="Zhou Z."/>
            <person name="Liu Y."/>
            <person name="Xu W."/>
            <person name="Pan J."/>
            <person name="Luo Z.H."/>
            <person name="Li M."/>
        </authorList>
    </citation>
    <scope>NUCLEOTIDE SEQUENCE [LARGE SCALE GENOMIC DNA]</scope>
    <source>
        <strain evidence="1">SpSt-897</strain>
    </source>
</reference>